<dbReference type="Pfam" id="PF01594">
    <property type="entry name" value="AI-2E_transport"/>
    <property type="match status" value="1"/>
</dbReference>
<feature type="transmembrane region" description="Helical" evidence="9">
    <location>
        <begin position="188"/>
        <end position="214"/>
    </location>
</feature>
<reference evidence="10 11" key="1">
    <citation type="submission" date="2020-07" db="EMBL/GenBank/DDBJ databases">
        <title>Sequencing the genomes of 1000 actinobacteria strains.</title>
        <authorList>
            <person name="Klenk H.-P."/>
        </authorList>
    </citation>
    <scope>NUCLEOTIDE SEQUENCE [LARGE SCALE GENOMIC DNA]</scope>
    <source>
        <strain evidence="10 11">DSM 24662</strain>
    </source>
</reference>
<name>A0A7Y9GQQ0_9MICO</name>
<feature type="transmembrane region" description="Helical" evidence="9">
    <location>
        <begin position="105"/>
        <end position="126"/>
    </location>
</feature>
<keyword evidence="6 9" id="KW-1133">Transmembrane helix</keyword>
<keyword evidence="11" id="KW-1185">Reference proteome</keyword>
<evidence type="ECO:0000313" key="10">
    <source>
        <dbReference type="EMBL" id="NYE20908.1"/>
    </source>
</evidence>
<feature type="transmembrane region" description="Helical" evidence="9">
    <location>
        <begin position="344"/>
        <end position="377"/>
    </location>
</feature>
<feature type="transmembrane region" description="Helical" evidence="9">
    <location>
        <begin position="242"/>
        <end position="271"/>
    </location>
</feature>
<accession>A0A7Y9GQQ0</accession>
<dbReference type="RefSeq" id="WP_179491188.1">
    <property type="nucleotide sequence ID" value="NZ_JACCBV010000001.1"/>
</dbReference>
<organism evidence="10 11">
    <name type="scientific">Microbacterium immunditiarum</name>
    <dbReference type="NCBI Taxonomy" id="337480"/>
    <lineage>
        <taxon>Bacteria</taxon>
        <taxon>Bacillati</taxon>
        <taxon>Actinomycetota</taxon>
        <taxon>Actinomycetes</taxon>
        <taxon>Micrococcales</taxon>
        <taxon>Microbacteriaceae</taxon>
        <taxon>Microbacterium</taxon>
    </lineage>
</organism>
<evidence type="ECO:0000313" key="11">
    <source>
        <dbReference type="Proteomes" id="UP000576969"/>
    </source>
</evidence>
<keyword evidence="3" id="KW-0813">Transport</keyword>
<dbReference type="EMBL" id="JACCBV010000001">
    <property type="protein sequence ID" value="NYE20908.1"/>
    <property type="molecule type" value="Genomic_DNA"/>
</dbReference>
<dbReference type="GO" id="GO:0005886">
    <property type="term" value="C:plasma membrane"/>
    <property type="evidence" value="ECO:0007669"/>
    <property type="project" value="UniProtKB-SubCell"/>
</dbReference>
<evidence type="ECO:0000256" key="6">
    <source>
        <dbReference type="ARBA" id="ARBA00022989"/>
    </source>
</evidence>
<dbReference type="PANTHER" id="PTHR21716">
    <property type="entry name" value="TRANSMEMBRANE PROTEIN"/>
    <property type="match status" value="1"/>
</dbReference>
<feature type="transmembrane region" description="Helical" evidence="9">
    <location>
        <begin position="48"/>
        <end position="69"/>
    </location>
</feature>
<dbReference type="AlphaFoldDB" id="A0A7Y9GQQ0"/>
<comment type="similarity">
    <text evidence="2">Belongs to the autoinducer-2 exporter (AI-2E) (TC 2.A.86) family.</text>
</comment>
<sequence>MTLPPRAEAPETPDPPDAVGEAPGVRVSPSTAAPLRRRLAVLAAMERPVIIGFAAALGVLGALVLGSALGSISTILAYIALALFLALGLDPIVRMLERRRIPRGAAIGIVFGVFCLLVVALLVFVLPPVVAQVGEFVAYIPEALADLRGSEWFTGLAPDVQAALLTAAEQLRAIVSAPQTLAMLGGGVLAAVVGLVGFVTASFIVVALTLYFLASLGAMKGALYSLAPARNRPTLRDMTERITASVGSALLGSVTLSAFNAATVFVLHLLIGLPFPALMAAVAFVITLVPLFGSVIFLVLGSIVALFSSPLQALIFAVAYLVYIQLESYVISPRVMNRAVSIPAALVLIGALVGGTLMGVLGVLLALPVMASLLLIIHELVVPKQDLKV</sequence>
<feature type="region of interest" description="Disordered" evidence="8">
    <location>
        <begin position="1"/>
        <end position="29"/>
    </location>
</feature>
<evidence type="ECO:0000256" key="4">
    <source>
        <dbReference type="ARBA" id="ARBA00022475"/>
    </source>
</evidence>
<comment type="subcellular location">
    <subcellularLocation>
        <location evidence="1">Cell membrane</location>
        <topology evidence="1">Multi-pass membrane protein</topology>
    </subcellularLocation>
</comment>
<keyword evidence="7 9" id="KW-0472">Membrane</keyword>
<dbReference type="Proteomes" id="UP000576969">
    <property type="component" value="Unassembled WGS sequence"/>
</dbReference>
<keyword evidence="4" id="KW-1003">Cell membrane</keyword>
<dbReference type="PANTHER" id="PTHR21716:SF53">
    <property type="entry name" value="PERMEASE PERM-RELATED"/>
    <property type="match status" value="1"/>
</dbReference>
<evidence type="ECO:0000256" key="9">
    <source>
        <dbReference type="SAM" id="Phobius"/>
    </source>
</evidence>
<comment type="caution">
    <text evidence="10">The sequence shown here is derived from an EMBL/GenBank/DDBJ whole genome shotgun (WGS) entry which is preliminary data.</text>
</comment>
<protein>
    <submittedName>
        <fullName evidence="10">Putative PurR-regulated permease PerM</fullName>
    </submittedName>
</protein>
<evidence type="ECO:0000256" key="8">
    <source>
        <dbReference type="SAM" id="MobiDB-lite"/>
    </source>
</evidence>
<evidence type="ECO:0000256" key="1">
    <source>
        <dbReference type="ARBA" id="ARBA00004651"/>
    </source>
</evidence>
<evidence type="ECO:0000256" key="7">
    <source>
        <dbReference type="ARBA" id="ARBA00023136"/>
    </source>
</evidence>
<gene>
    <name evidence="10" type="ORF">BJ991_002936</name>
</gene>
<keyword evidence="5 9" id="KW-0812">Transmembrane</keyword>
<feature type="transmembrane region" description="Helical" evidence="9">
    <location>
        <begin position="75"/>
        <end position="93"/>
    </location>
</feature>
<evidence type="ECO:0000256" key="2">
    <source>
        <dbReference type="ARBA" id="ARBA00009773"/>
    </source>
</evidence>
<evidence type="ECO:0000256" key="3">
    <source>
        <dbReference type="ARBA" id="ARBA00022448"/>
    </source>
</evidence>
<feature type="transmembrane region" description="Helical" evidence="9">
    <location>
        <begin position="277"/>
        <end position="307"/>
    </location>
</feature>
<dbReference type="InterPro" id="IPR002549">
    <property type="entry name" value="AI-2E-like"/>
</dbReference>
<evidence type="ECO:0000256" key="5">
    <source>
        <dbReference type="ARBA" id="ARBA00022692"/>
    </source>
</evidence>
<proteinExistence type="inferred from homology"/>